<dbReference type="EMBL" id="JBHUIT010000034">
    <property type="protein sequence ID" value="MFD2257983.1"/>
    <property type="molecule type" value="Genomic_DNA"/>
</dbReference>
<comment type="caution">
    <text evidence="1">The sequence shown here is derived from an EMBL/GenBank/DDBJ whole genome shotgun (WGS) entry which is preliminary data.</text>
</comment>
<sequence length="377" mass="42450">MVRSLPNPSALRKEVLETMQRTLGRAGEVLPHQWVGRESGQPSDPNYHLGFNLRVEKGSPAARGKVWQIRAIIKSAVYPHEARQAIWSLRRNPAQDENGVPIYPLLVAPHISESVARICEENEVGWLDLAGNCNLEFGGLWFHVEKEARVYQEARVLKSIFTPKASRLLRVLLKGPLRPWKVEQLAEIAGVSLGLVSKVRKVLLDQELAQDGPEGIRITEAGKLLTDWLRKDDFSKRTSVREYSTLVSGEELADRLIRYGAAHSEEPLFTLNYAAWLRAPHNVPTVVSAYVKRFPDDDEIGYELKARPVQRGAGNLRLLVHEDHHALTIDSQRVKEGRRAVLVSDVQLYLDLHQAEPNGAEQAEVLRKLDDFSGGWT</sequence>
<gene>
    <name evidence="1" type="ORF">ACFSSA_14980</name>
</gene>
<protein>
    <submittedName>
        <fullName evidence="1">Uncharacterized protein</fullName>
    </submittedName>
</protein>
<proteinExistence type="predicted"/>
<organism evidence="1 2">
    <name type="scientific">Luteolibacter algae</name>
    <dbReference type="NCBI Taxonomy" id="454151"/>
    <lineage>
        <taxon>Bacteria</taxon>
        <taxon>Pseudomonadati</taxon>
        <taxon>Verrucomicrobiota</taxon>
        <taxon>Verrucomicrobiia</taxon>
        <taxon>Verrucomicrobiales</taxon>
        <taxon>Verrucomicrobiaceae</taxon>
        <taxon>Luteolibacter</taxon>
    </lineage>
</organism>
<dbReference type="Proteomes" id="UP001597375">
    <property type="component" value="Unassembled WGS sequence"/>
</dbReference>
<keyword evidence="2" id="KW-1185">Reference proteome</keyword>
<dbReference type="RefSeq" id="WP_386821409.1">
    <property type="nucleotide sequence ID" value="NZ_JBHUIT010000034.1"/>
</dbReference>
<accession>A0ABW5DA24</accession>
<name>A0ABW5DA24_9BACT</name>
<evidence type="ECO:0000313" key="1">
    <source>
        <dbReference type="EMBL" id="MFD2257983.1"/>
    </source>
</evidence>
<reference evidence="2" key="1">
    <citation type="journal article" date="2019" name="Int. J. Syst. Evol. Microbiol.">
        <title>The Global Catalogue of Microorganisms (GCM) 10K type strain sequencing project: providing services to taxonomists for standard genome sequencing and annotation.</title>
        <authorList>
            <consortium name="The Broad Institute Genomics Platform"/>
            <consortium name="The Broad Institute Genome Sequencing Center for Infectious Disease"/>
            <person name="Wu L."/>
            <person name="Ma J."/>
        </authorList>
    </citation>
    <scope>NUCLEOTIDE SEQUENCE [LARGE SCALE GENOMIC DNA]</scope>
    <source>
        <strain evidence="2">CGMCC 4.7106</strain>
    </source>
</reference>
<evidence type="ECO:0000313" key="2">
    <source>
        <dbReference type="Proteomes" id="UP001597375"/>
    </source>
</evidence>